<evidence type="ECO:0000313" key="7">
    <source>
        <dbReference type="EMBL" id="ANB15701.1"/>
    </source>
</evidence>
<dbReference type="GO" id="GO:0005634">
    <property type="term" value="C:nucleus"/>
    <property type="evidence" value="ECO:0007669"/>
    <property type="project" value="UniProtKB-SubCell"/>
</dbReference>
<dbReference type="Pfam" id="PF05843">
    <property type="entry name" value="Suf"/>
    <property type="match status" value="1"/>
</dbReference>
<comment type="subcellular location">
    <subcellularLocation>
        <location evidence="4">Nucleus</location>
    </subcellularLocation>
    <subcellularLocation>
        <location evidence="4">Cytoplasm</location>
    </subcellularLocation>
    <text evidence="4">Nucleus and/or cytoplasm.</text>
</comment>
<keyword evidence="1" id="KW-0677">Repeat</keyword>
<keyword evidence="8" id="KW-1185">Reference proteome</keyword>
<dbReference type="InterPro" id="IPR011990">
    <property type="entry name" value="TPR-like_helical_dom_sf"/>
</dbReference>
<dbReference type="OrthoDB" id="26282at2759"/>
<dbReference type="Gene3D" id="1.25.40.1040">
    <property type="match status" value="1"/>
</dbReference>
<dbReference type="KEGG" id="slb:AWJ20_3340"/>
<dbReference type="EMBL" id="CP014503">
    <property type="protein sequence ID" value="ANB15701.1"/>
    <property type="molecule type" value="Genomic_DNA"/>
</dbReference>
<dbReference type="InterPro" id="IPR045243">
    <property type="entry name" value="Rna14-like"/>
</dbReference>
<evidence type="ECO:0000313" key="8">
    <source>
        <dbReference type="Proteomes" id="UP000189580"/>
    </source>
</evidence>
<dbReference type="Proteomes" id="UP000189580">
    <property type="component" value="Chromosome b"/>
</dbReference>
<dbReference type="InterPro" id="IPR003107">
    <property type="entry name" value="HAT"/>
</dbReference>
<organism evidence="7 8">
    <name type="scientific">Sugiyamaella lignohabitans</name>
    <dbReference type="NCBI Taxonomy" id="796027"/>
    <lineage>
        <taxon>Eukaryota</taxon>
        <taxon>Fungi</taxon>
        <taxon>Dikarya</taxon>
        <taxon>Ascomycota</taxon>
        <taxon>Saccharomycotina</taxon>
        <taxon>Dipodascomycetes</taxon>
        <taxon>Dipodascales</taxon>
        <taxon>Trichomonascaceae</taxon>
        <taxon>Sugiyamaella</taxon>
    </lineage>
</organism>
<dbReference type="GO" id="GO:0005737">
    <property type="term" value="C:cytoplasm"/>
    <property type="evidence" value="ECO:0007669"/>
    <property type="project" value="UniProtKB-SubCell"/>
</dbReference>
<feature type="compositionally biased region" description="Polar residues" evidence="5">
    <location>
        <begin position="30"/>
        <end position="45"/>
    </location>
</feature>
<reference evidence="7 8" key="1">
    <citation type="submission" date="2016-02" db="EMBL/GenBank/DDBJ databases">
        <title>Complete genome sequence and transcriptome regulation of the pentose utilising yeast Sugiyamaella lignohabitans.</title>
        <authorList>
            <person name="Bellasio M."/>
            <person name="Peymann A."/>
            <person name="Valli M."/>
            <person name="Sipitzky M."/>
            <person name="Graf A."/>
            <person name="Sauer M."/>
            <person name="Marx H."/>
            <person name="Mattanovich D."/>
        </authorList>
    </citation>
    <scope>NUCLEOTIDE SEQUENCE [LARGE SCALE GENOMIC DNA]</scope>
    <source>
        <strain evidence="7 8">CBS 10342</strain>
    </source>
</reference>
<keyword evidence="4" id="KW-0507">mRNA processing</keyword>
<dbReference type="SUPFAM" id="SSF48452">
    <property type="entry name" value="TPR-like"/>
    <property type="match status" value="2"/>
</dbReference>
<evidence type="ECO:0000256" key="1">
    <source>
        <dbReference type="ARBA" id="ARBA00022737"/>
    </source>
</evidence>
<protein>
    <recommendedName>
        <fullName evidence="3 4">mRNA 3'-end-processing protein RNA14</fullName>
    </recommendedName>
</protein>
<feature type="compositionally biased region" description="Basic residues" evidence="5">
    <location>
        <begin position="91"/>
        <end position="101"/>
    </location>
</feature>
<gene>
    <name evidence="7" type="primary">RNA14</name>
    <name evidence="7" type="ORF">AWJ20_3340</name>
</gene>
<dbReference type="GeneID" id="30035352"/>
<dbReference type="SMART" id="SM00386">
    <property type="entry name" value="HAT"/>
    <property type="match status" value="8"/>
</dbReference>
<feature type="compositionally biased region" description="Low complexity" evidence="5">
    <location>
        <begin position="118"/>
        <end position="146"/>
    </location>
</feature>
<feature type="compositionally biased region" description="Acidic residues" evidence="5">
    <location>
        <begin position="49"/>
        <end position="76"/>
    </location>
</feature>
<name>A0A167FTY7_9ASCO</name>
<evidence type="ECO:0000256" key="5">
    <source>
        <dbReference type="SAM" id="MobiDB-lite"/>
    </source>
</evidence>
<keyword evidence="4" id="KW-0963">Cytoplasm</keyword>
<proteinExistence type="predicted"/>
<evidence type="ECO:0000256" key="2">
    <source>
        <dbReference type="ARBA" id="ARBA00023242"/>
    </source>
</evidence>
<dbReference type="GO" id="GO:0180010">
    <property type="term" value="P:co-transcriptional mRNA 3'-end processing, cleavage and polyadenylation pathway"/>
    <property type="evidence" value="ECO:0007669"/>
    <property type="project" value="UniProtKB-UniRule"/>
</dbReference>
<dbReference type="AlphaFoldDB" id="A0A167FTY7"/>
<dbReference type="PANTHER" id="PTHR19980:SF0">
    <property type="entry name" value="CLEAVAGE STIMULATION FACTOR SUBUNIT 3"/>
    <property type="match status" value="1"/>
</dbReference>
<evidence type="ECO:0000256" key="3">
    <source>
        <dbReference type="ARBA" id="ARBA00026188"/>
    </source>
</evidence>
<feature type="compositionally biased region" description="Polar residues" evidence="5">
    <location>
        <begin position="77"/>
        <end position="90"/>
    </location>
</feature>
<evidence type="ECO:0000259" key="6">
    <source>
        <dbReference type="Pfam" id="PF05843"/>
    </source>
</evidence>
<dbReference type="InterPro" id="IPR008847">
    <property type="entry name" value="Suf"/>
</dbReference>
<dbReference type="RefSeq" id="XP_018738178.1">
    <property type="nucleotide sequence ID" value="XM_018880351.1"/>
</dbReference>
<sequence length="898" mass="101201">MSEQLTKEGSNLIDPGAVAAAAAVVLSEVTQTADAPKQTNDGNQSTHEEEQDDDDNVDGEDGDDGGDEYGDDEDDNISINGANGSNLTPTQKRKLRRKKAKQREQEALQAAGITPALSGAAASAIGNGSSSSNSSQPAPGIASVSTSSAPIIPPASAVSLTRLPPGTALPTKRKRLPNDTIGILEDEIEENPEDIDKWSPLVRELKAKDKVDSLRNAFERMVVYFPTSSDIWMDYLDLEQSNGEFQKVEQLFARCLPKILNVELWSYYLAYIRRINNINIDGDKARTTISQAYEFVLDRVGFDIDSGPIWNDYIEFIKSREAGTSWEQQQKMDLLRKTYRRAICIPLSGHLERLWQNYSTFETTLNANTARKFTAEVSGTYMNARSSLREMENIFTGMPRTTSPGLRQWSKKEQKIYEKWEQWIDWEKRNPLSTGNKALVDARVTYAYKQAVMTLRYFPEVWYSFSLYTLGRGDLSTVSAASAPGALASSNSSVDAALEILRNGLQANPSSFLLSYKAAELLEKESRYDELKVIYENLIARYKLEREKMVIQNEQFYILLNEAHVYATTQLSLNGKSKKERKAEKHITQKEAEIHSVSRSITLAYTEYMKTAKRSQGIKEARRVFGEARRLPYTTHHIFVASAMMEYHNNKEADIADKIFELGLKRFSENSEYVKVYFDFLILTNDETNARALFEKSISKMPIAAAKPLYEHFMKFTANHGELAALLTLEERFSKMYPDESPMSIFARRFRIPEYDPIEDNDLRPNYNNHSLQQRYQQIQQIESTSILGSSGGDGDDERSDRGDRKRGGRGGGRRNRDEESDDERPMKRIRESTGFSNSSGFSTTSSLEQASTNIIPSGILNLLKALPPPEYLDGSVSFDAMKLTDLIRDTTIPDNLL</sequence>
<feature type="domain" description="Suppressor of forked" evidence="6">
    <location>
        <begin position="180"/>
        <end position="763"/>
    </location>
</feature>
<evidence type="ECO:0000256" key="4">
    <source>
        <dbReference type="RuleBase" id="RU369035"/>
    </source>
</evidence>
<dbReference type="PANTHER" id="PTHR19980">
    <property type="entry name" value="RNA CLEAVAGE STIMULATION FACTOR"/>
    <property type="match status" value="1"/>
</dbReference>
<keyword evidence="2 4" id="KW-0539">Nucleus</keyword>
<feature type="region of interest" description="Disordered" evidence="5">
    <location>
        <begin position="30"/>
        <end position="146"/>
    </location>
</feature>
<dbReference type="GO" id="GO:0003729">
    <property type="term" value="F:mRNA binding"/>
    <property type="evidence" value="ECO:0007669"/>
    <property type="project" value="TreeGrafter"/>
</dbReference>
<comment type="function">
    <text evidence="4">Component of the cleavage factor IA (CFIA) complex, which is involved in the endonucleolytic cleavage during polyadenylation-dependent pre-mRNA 3'-end formation.</text>
</comment>
<accession>A0A167FTY7</accession>
<feature type="region of interest" description="Disordered" evidence="5">
    <location>
        <begin position="786"/>
        <end position="845"/>
    </location>
</feature>
<feature type="compositionally biased region" description="Low complexity" evidence="5">
    <location>
        <begin position="833"/>
        <end position="845"/>
    </location>
</feature>